<gene>
    <name evidence="5" type="ORF">GCM10009681_16030</name>
</gene>
<keyword evidence="2" id="KW-0813">Transport</keyword>
<dbReference type="Proteomes" id="UP001500655">
    <property type="component" value="Unassembled WGS sequence"/>
</dbReference>
<proteinExistence type="predicted"/>
<dbReference type="InterPro" id="IPR001188">
    <property type="entry name" value="Sperm_putr-bd"/>
</dbReference>
<evidence type="ECO:0000313" key="5">
    <source>
        <dbReference type="EMBL" id="GAA1745849.1"/>
    </source>
</evidence>
<evidence type="ECO:0000256" key="2">
    <source>
        <dbReference type="ARBA" id="ARBA00022448"/>
    </source>
</evidence>
<dbReference type="Gene3D" id="3.40.190.10">
    <property type="entry name" value="Periplasmic binding protein-like II"/>
    <property type="match status" value="2"/>
</dbReference>
<dbReference type="InterPro" id="IPR006311">
    <property type="entry name" value="TAT_signal"/>
</dbReference>
<dbReference type="EMBL" id="BAAALS010000006">
    <property type="protein sequence ID" value="GAA1745849.1"/>
    <property type="molecule type" value="Genomic_DNA"/>
</dbReference>
<dbReference type="PANTHER" id="PTHR30222">
    <property type="entry name" value="SPERMIDINE/PUTRESCINE-BINDING PERIPLASMIC PROTEIN"/>
    <property type="match status" value="1"/>
</dbReference>
<dbReference type="RefSeq" id="WP_344078519.1">
    <property type="nucleotide sequence ID" value="NZ_BAAALS010000006.1"/>
</dbReference>
<dbReference type="SUPFAM" id="SSF53850">
    <property type="entry name" value="Periplasmic binding protein-like II"/>
    <property type="match status" value="1"/>
</dbReference>
<comment type="caution">
    <text evidence="5">The sequence shown here is derived from an EMBL/GenBank/DDBJ whole genome shotgun (WGS) entry which is preliminary data.</text>
</comment>
<keyword evidence="4" id="KW-0574">Periplasm</keyword>
<dbReference type="InterPro" id="IPR006059">
    <property type="entry name" value="SBP"/>
</dbReference>
<protein>
    <submittedName>
        <fullName evidence="5">Spermidine/putrescine ABC transporter substrate-binding protein</fullName>
    </submittedName>
</protein>
<evidence type="ECO:0000256" key="1">
    <source>
        <dbReference type="ARBA" id="ARBA00004418"/>
    </source>
</evidence>
<name>A0ABN2K2N6_9ACTN</name>
<evidence type="ECO:0000313" key="6">
    <source>
        <dbReference type="Proteomes" id="UP001500655"/>
    </source>
</evidence>
<evidence type="ECO:0000256" key="4">
    <source>
        <dbReference type="ARBA" id="ARBA00022764"/>
    </source>
</evidence>
<evidence type="ECO:0000256" key="3">
    <source>
        <dbReference type="ARBA" id="ARBA00022729"/>
    </source>
</evidence>
<organism evidence="5 6">
    <name type="scientific">Luedemannella helvata</name>
    <dbReference type="NCBI Taxonomy" id="349315"/>
    <lineage>
        <taxon>Bacteria</taxon>
        <taxon>Bacillati</taxon>
        <taxon>Actinomycetota</taxon>
        <taxon>Actinomycetes</taxon>
        <taxon>Micromonosporales</taxon>
        <taxon>Micromonosporaceae</taxon>
        <taxon>Luedemannella</taxon>
    </lineage>
</organism>
<dbReference type="Pfam" id="PF13416">
    <property type="entry name" value="SBP_bac_8"/>
    <property type="match status" value="1"/>
</dbReference>
<keyword evidence="3" id="KW-0732">Signal</keyword>
<keyword evidence="6" id="KW-1185">Reference proteome</keyword>
<accession>A0ABN2K2N6</accession>
<dbReference type="PROSITE" id="PS51318">
    <property type="entry name" value="TAT"/>
    <property type="match status" value="1"/>
</dbReference>
<reference evidence="5 6" key="1">
    <citation type="journal article" date="2019" name="Int. J. Syst. Evol. Microbiol.">
        <title>The Global Catalogue of Microorganisms (GCM) 10K type strain sequencing project: providing services to taxonomists for standard genome sequencing and annotation.</title>
        <authorList>
            <consortium name="The Broad Institute Genomics Platform"/>
            <consortium name="The Broad Institute Genome Sequencing Center for Infectious Disease"/>
            <person name="Wu L."/>
            <person name="Ma J."/>
        </authorList>
    </citation>
    <scope>NUCLEOTIDE SEQUENCE [LARGE SCALE GENOMIC DNA]</scope>
    <source>
        <strain evidence="5 6">JCM 13249</strain>
    </source>
</reference>
<dbReference type="CDD" id="cd13590">
    <property type="entry name" value="PBP2_PotD_PotF_like"/>
    <property type="match status" value="1"/>
</dbReference>
<dbReference type="PANTHER" id="PTHR30222:SF17">
    <property type="entry name" value="SPERMIDINE_PUTRESCINE-BINDING PERIPLASMIC PROTEIN"/>
    <property type="match status" value="1"/>
</dbReference>
<dbReference type="PRINTS" id="PR00909">
    <property type="entry name" value="SPERMDNBNDNG"/>
</dbReference>
<comment type="subcellular location">
    <subcellularLocation>
        <location evidence="1">Periplasm</location>
    </subcellularLocation>
</comment>
<sequence>MRTSPRKPLSPEAAAVLSAFSGSAFGGSVFGGSVVSRRTLMRGAAATGALAALGGSLAACGTEGTKQTEASCVSEDKSATEKTLAFSNWPLYIDVDEKDESKRPTLLAFESQTGIKVTYTEDINDNNEFFGKINKQLGDCQAIDRDIVTMTDWMAGKLVRLGWMQKLDKANLPNVAANLAASFKGPGWDPQNDYSVVWQAGLTGVAYNAKVAKEVRTINELLTRPDLKGKVTMLSEMQDTMALMLLANGNDPANFTEAQFDAALTKLDAAVKSGQIRKFTGNDYAQDLDKGDIAACIAWSGDVIQLGFENENVKWVNPEEGLTYFTDNMMVPNKATHKANAEKLMNYYYDPKVAAELAAWVNYICPVEGAQAEMAKIDKELAENPLIFPSAADMAKAKDFQSLTDAEEKAYQEKFQKVIGA</sequence>